<keyword evidence="2" id="KW-1185">Reference proteome</keyword>
<dbReference type="EMBL" id="JACGCM010001281">
    <property type="protein sequence ID" value="KAF6157180.1"/>
    <property type="molecule type" value="Genomic_DNA"/>
</dbReference>
<reference evidence="1 2" key="1">
    <citation type="journal article" date="2020" name="IScience">
        <title>Genome Sequencing of the Endangered Kingdonia uniflora (Circaeasteraceae, Ranunculales) Reveals Potential Mechanisms of Evolutionary Specialization.</title>
        <authorList>
            <person name="Sun Y."/>
            <person name="Deng T."/>
            <person name="Zhang A."/>
            <person name="Moore M.J."/>
            <person name="Landis J.B."/>
            <person name="Lin N."/>
            <person name="Zhang H."/>
            <person name="Zhang X."/>
            <person name="Huang J."/>
            <person name="Zhang X."/>
            <person name="Sun H."/>
            <person name="Wang H."/>
        </authorList>
    </citation>
    <scope>NUCLEOTIDE SEQUENCE [LARGE SCALE GENOMIC DNA]</scope>
    <source>
        <strain evidence="1">TB1705</strain>
        <tissue evidence="1">Leaf</tissue>
    </source>
</reference>
<dbReference type="Proteomes" id="UP000541444">
    <property type="component" value="Unassembled WGS sequence"/>
</dbReference>
<evidence type="ECO:0000313" key="1">
    <source>
        <dbReference type="EMBL" id="KAF6157180.1"/>
    </source>
</evidence>
<evidence type="ECO:0000313" key="2">
    <source>
        <dbReference type="Proteomes" id="UP000541444"/>
    </source>
</evidence>
<feature type="non-terminal residue" evidence="1">
    <location>
        <position position="55"/>
    </location>
</feature>
<organism evidence="1 2">
    <name type="scientific">Kingdonia uniflora</name>
    <dbReference type="NCBI Taxonomy" id="39325"/>
    <lineage>
        <taxon>Eukaryota</taxon>
        <taxon>Viridiplantae</taxon>
        <taxon>Streptophyta</taxon>
        <taxon>Embryophyta</taxon>
        <taxon>Tracheophyta</taxon>
        <taxon>Spermatophyta</taxon>
        <taxon>Magnoliopsida</taxon>
        <taxon>Ranunculales</taxon>
        <taxon>Circaeasteraceae</taxon>
        <taxon>Kingdonia</taxon>
    </lineage>
</organism>
<comment type="caution">
    <text evidence="1">The sequence shown here is derived from an EMBL/GenBank/DDBJ whole genome shotgun (WGS) entry which is preliminary data.</text>
</comment>
<sequence>MSTVGRLWRSRKTRLRRIIDSYKSYAMIIRKKPKEIDFKEWKIFAKRKSSPVFKV</sequence>
<protein>
    <submittedName>
        <fullName evidence="1">Uncharacterized protein</fullName>
    </submittedName>
</protein>
<accession>A0A7J7MQV0</accession>
<gene>
    <name evidence="1" type="ORF">GIB67_041641</name>
</gene>
<dbReference type="AlphaFoldDB" id="A0A7J7MQV0"/>
<proteinExistence type="predicted"/>
<name>A0A7J7MQV0_9MAGN</name>